<evidence type="ECO:0000256" key="2">
    <source>
        <dbReference type="PROSITE-ProRule" id="PRU00169"/>
    </source>
</evidence>
<keyword evidence="2" id="KW-0597">Phosphoprotein</keyword>
<dbReference type="PANTHER" id="PTHR43214">
    <property type="entry name" value="TWO-COMPONENT RESPONSE REGULATOR"/>
    <property type="match status" value="1"/>
</dbReference>
<dbReference type="InterPro" id="IPR016032">
    <property type="entry name" value="Sig_transdc_resp-reg_C-effctor"/>
</dbReference>
<feature type="domain" description="HTH luxR-type" evidence="3">
    <location>
        <begin position="137"/>
        <end position="202"/>
    </location>
</feature>
<dbReference type="InterPro" id="IPR011006">
    <property type="entry name" value="CheY-like_superfamily"/>
</dbReference>
<dbReference type="SUPFAM" id="SSF52172">
    <property type="entry name" value="CheY-like"/>
    <property type="match status" value="1"/>
</dbReference>
<feature type="modified residue" description="4-aspartylphosphate" evidence="2">
    <location>
        <position position="54"/>
    </location>
</feature>
<dbReference type="Gene3D" id="3.40.50.2300">
    <property type="match status" value="1"/>
</dbReference>
<dbReference type="Pfam" id="PF00196">
    <property type="entry name" value="GerE"/>
    <property type="match status" value="1"/>
</dbReference>
<evidence type="ECO:0000259" key="3">
    <source>
        <dbReference type="PROSITE" id="PS50043"/>
    </source>
</evidence>
<dbReference type="PROSITE" id="PS50043">
    <property type="entry name" value="HTH_LUXR_2"/>
    <property type="match status" value="1"/>
</dbReference>
<dbReference type="InterPro" id="IPR001789">
    <property type="entry name" value="Sig_transdc_resp-reg_receiver"/>
</dbReference>
<evidence type="ECO:0000259" key="4">
    <source>
        <dbReference type="PROSITE" id="PS50110"/>
    </source>
</evidence>
<reference evidence="5 6" key="1">
    <citation type="journal article" date="2019" name="Int. J. Syst. Evol. Microbiol.">
        <title>The Global Catalogue of Microorganisms (GCM) 10K type strain sequencing project: providing services to taxonomists for standard genome sequencing and annotation.</title>
        <authorList>
            <consortium name="The Broad Institute Genomics Platform"/>
            <consortium name="The Broad Institute Genome Sequencing Center for Infectious Disease"/>
            <person name="Wu L."/>
            <person name="Ma J."/>
        </authorList>
    </citation>
    <scope>NUCLEOTIDE SEQUENCE [LARGE SCALE GENOMIC DNA]</scope>
    <source>
        <strain evidence="5 6">JCM 13250</strain>
    </source>
</reference>
<proteinExistence type="predicted"/>
<dbReference type="PROSITE" id="PS00622">
    <property type="entry name" value="HTH_LUXR_1"/>
    <property type="match status" value="1"/>
</dbReference>
<dbReference type="SUPFAM" id="SSF46894">
    <property type="entry name" value="C-terminal effector domain of the bipartite response regulators"/>
    <property type="match status" value="1"/>
</dbReference>
<keyword evidence="1" id="KW-0238">DNA-binding</keyword>
<name>A0ABN2M0Q7_9ACTN</name>
<organism evidence="5 6">
    <name type="scientific">Luedemannella flava</name>
    <dbReference type="NCBI Taxonomy" id="349316"/>
    <lineage>
        <taxon>Bacteria</taxon>
        <taxon>Bacillati</taxon>
        <taxon>Actinomycetota</taxon>
        <taxon>Actinomycetes</taxon>
        <taxon>Micromonosporales</taxon>
        <taxon>Micromonosporaceae</taxon>
        <taxon>Luedemannella</taxon>
    </lineage>
</organism>
<evidence type="ECO:0000313" key="5">
    <source>
        <dbReference type="EMBL" id="GAA1805598.1"/>
    </source>
</evidence>
<dbReference type="PROSITE" id="PS50110">
    <property type="entry name" value="RESPONSE_REGULATORY"/>
    <property type="match status" value="1"/>
</dbReference>
<dbReference type="CDD" id="cd06170">
    <property type="entry name" value="LuxR_C_like"/>
    <property type="match status" value="1"/>
</dbReference>
<gene>
    <name evidence="5" type="ORF">GCM10009682_29310</name>
</gene>
<dbReference type="PRINTS" id="PR00038">
    <property type="entry name" value="HTHLUXR"/>
</dbReference>
<feature type="domain" description="Response regulatory" evidence="4">
    <location>
        <begin position="4"/>
        <end position="122"/>
    </location>
</feature>
<dbReference type="PANTHER" id="PTHR43214:SF42">
    <property type="entry name" value="TRANSCRIPTIONAL REGULATORY PROTEIN DESR"/>
    <property type="match status" value="1"/>
</dbReference>
<keyword evidence="6" id="KW-1185">Reference proteome</keyword>
<protein>
    <submittedName>
        <fullName evidence="5">Response regulator transcription factor</fullName>
    </submittedName>
</protein>
<dbReference type="InterPro" id="IPR000792">
    <property type="entry name" value="Tscrpt_reg_LuxR_C"/>
</dbReference>
<accession>A0ABN2M0Q7</accession>
<evidence type="ECO:0000313" key="6">
    <source>
        <dbReference type="Proteomes" id="UP001500218"/>
    </source>
</evidence>
<comment type="caution">
    <text evidence="5">The sequence shown here is derived from an EMBL/GenBank/DDBJ whole genome shotgun (WGS) entry which is preliminary data.</text>
</comment>
<dbReference type="InterPro" id="IPR039420">
    <property type="entry name" value="WalR-like"/>
</dbReference>
<evidence type="ECO:0000256" key="1">
    <source>
        <dbReference type="ARBA" id="ARBA00023125"/>
    </source>
</evidence>
<sequence length="204" mass="21293">MVLRVLLCHKGTLFRCALATVLSQEDDIEIVGTVGPEDALATASRARPHVTLLDLSMAGPVAAEELCRALCDPPSGSAVLVLLDRQVDAAVGRSLARLSPQVGFLTTDVEPAELVTALRLVARGEPVLDTQLAVAALAAASSPLTERESEVLRLAVAGTPADEIAAALSLSPGTVRNYLSRAVAKTGGRTRIEAIRIARDAGWI</sequence>
<dbReference type="EMBL" id="BAAALT010000078">
    <property type="protein sequence ID" value="GAA1805598.1"/>
    <property type="molecule type" value="Genomic_DNA"/>
</dbReference>
<dbReference type="Proteomes" id="UP001500218">
    <property type="component" value="Unassembled WGS sequence"/>
</dbReference>
<dbReference type="SMART" id="SM00421">
    <property type="entry name" value="HTH_LUXR"/>
    <property type="match status" value="1"/>
</dbReference>